<accession>A0AAV5JHS7</accession>
<dbReference type="AlphaFoldDB" id="A0AAV5JHS7"/>
<keyword evidence="2" id="KW-1185">Reference proteome</keyword>
<protein>
    <submittedName>
        <fullName evidence="1">Uncharacterized protein</fullName>
    </submittedName>
</protein>
<sequence>MCALKDVCSDHGQIDSISEEFDALRTVVVCMNYCTSICDRLRQGTMWPKVGLFSSSPCPPIFKYVKGN</sequence>
<evidence type="ECO:0000313" key="1">
    <source>
        <dbReference type="EMBL" id="GKV13107.1"/>
    </source>
</evidence>
<evidence type="ECO:0000313" key="2">
    <source>
        <dbReference type="Proteomes" id="UP001054252"/>
    </source>
</evidence>
<comment type="caution">
    <text evidence="1">The sequence shown here is derived from an EMBL/GenBank/DDBJ whole genome shotgun (WGS) entry which is preliminary data.</text>
</comment>
<reference evidence="1 2" key="1">
    <citation type="journal article" date="2021" name="Commun. Biol.">
        <title>The genome of Shorea leprosula (Dipterocarpaceae) highlights the ecological relevance of drought in aseasonal tropical rainforests.</title>
        <authorList>
            <person name="Ng K.K.S."/>
            <person name="Kobayashi M.J."/>
            <person name="Fawcett J.A."/>
            <person name="Hatakeyama M."/>
            <person name="Paape T."/>
            <person name="Ng C.H."/>
            <person name="Ang C.C."/>
            <person name="Tnah L.H."/>
            <person name="Lee C.T."/>
            <person name="Nishiyama T."/>
            <person name="Sese J."/>
            <person name="O'Brien M.J."/>
            <person name="Copetti D."/>
            <person name="Mohd Noor M.I."/>
            <person name="Ong R.C."/>
            <person name="Putra M."/>
            <person name="Sireger I.Z."/>
            <person name="Indrioko S."/>
            <person name="Kosugi Y."/>
            <person name="Izuno A."/>
            <person name="Isagi Y."/>
            <person name="Lee S.L."/>
            <person name="Shimizu K.K."/>
        </authorList>
    </citation>
    <scope>NUCLEOTIDE SEQUENCE [LARGE SCALE GENOMIC DNA]</scope>
    <source>
        <strain evidence="1">214</strain>
    </source>
</reference>
<name>A0AAV5JHS7_9ROSI</name>
<gene>
    <name evidence="1" type="ORF">SLEP1_g24174</name>
</gene>
<dbReference type="Proteomes" id="UP001054252">
    <property type="component" value="Unassembled WGS sequence"/>
</dbReference>
<dbReference type="EMBL" id="BPVZ01000037">
    <property type="protein sequence ID" value="GKV13107.1"/>
    <property type="molecule type" value="Genomic_DNA"/>
</dbReference>
<proteinExistence type="predicted"/>
<organism evidence="1 2">
    <name type="scientific">Rubroshorea leprosula</name>
    <dbReference type="NCBI Taxonomy" id="152421"/>
    <lineage>
        <taxon>Eukaryota</taxon>
        <taxon>Viridiplantae</taxon>
        <taxon>Streptophyta</taxon>
        <taxon>Embryophyta</taxon>
        <taxon>Tracheophyta</taxon>
        <taxon>Spermatophyta</taxon>
        <taxon>Magnoliopsida</taxon>
        <taxon>eudicotyledons</taxon>
        <taxon>Gunneridae</taxon>
        <taxon>Pentapetalae</taxon>
        <taxon>rosids</taxon>
        <taxon>malvids</taxon>
        <taxon>Malvales</taxon>
        <taxon>Dipterocarpaceae</taxon>
        <taxon>Rubroshorea</taxon>
    </lineage>
</organism>